<keyword evidence="2" id="KW-0396">Initiation factor</keyword>
<feature type="compositionally biased region" description="Basic and acidic residues" evidence="4">
    <location>
        <begin position="309"/>
        <end position="335"/>
    </location>
</feature>
<comment type="caution">
    <text evidence="5">The sequence shown here is derived from an EMBL/GenBank/DDBJ whole genome shotgun (WGS) entry which is preliminary data.</text>
</comment>
<organism evidence="5 6">
    <name type="scientific">Phyllosticta capitalensis</name>
    <dbReference type="NCBI Taxonomy" id="121624"/>
    <lineage>
        <taxon>Eukaryota</taxon>
        <taxon>Fungi</taxon>
        <taxon>Dikarya</taxon>
        <taxon>Ascomycota</taxon>
        <taxon>Pezizomycotina</taxon>
        <taxon>Dothideomycetes</taxon>
        <taxon>Dothideomycetes incertae sedis</taxon>
        <taxon>Botryosphaeriales</taxon>
        <taxon>Phyllostictaceae</taxon>
        <taxon>Phyllosticta</taxon>
    </lineage>
</organism>
<name>A0ABR1YKW2_9PEZI</name>
<evidence type="ECO:0000256" key="2">
    <source>
        <dbReference type="ARBA" id="ARBA00022540"/>
    </source>
</evidence>
<proteinExistence type="inferred from homology"/>
<dbReference type="SUPFAM" id="SSF55200">
    <property type="entry name" value="Translation initiation factor IF3, C-terminal domain"/>
    <property type="match status" value="1"/>
</dbReference>
<evidence type="ECO:0000256" key="1">
    <source>
        <dbReference type="ARBA" id="ARBA00005439"/>
    </source>
</evidence>
<evidence type="ECO:0000256" key="3">
    <source>
        <dbReference type="ARBA" id="ARBA00022917"/>
    </source>
</evidence>
<feature type="compositionally biased region" description="Basic and acidic residues" evidence="4">
    <location>
        <begin position="275"/>
        <end position="299"/>
    </location>
</feature>
<dbReference type="PANTHER" id="PTHR10938:SF0">
    <property type="entry name" value="TRANSLATION INITIATION FACTOR IF-3, MITOCHONDRIAL"/>
    <property type="match status" value="1"/>
</dbReference>
<sequence length="381" mass="43408">MAVPRQLLRPAQALTRVLIQTSFQPARSTITARLQTPIALPVTQIRTAVRTSLLKHGNKDPRAHLFVVDEQVGSIYINLVQDDGTFIPQQPLRDVLRDMDRISNFLLRVSTAQKDHEYPYPVCRIVPKEEVRNMEREKTKKKKTWDDLTKVVEINWSIAQNDLEHQMKRMTQFLEQGLRVEVVLGPKKRGRPATPEEIQATLAKVKETAASIPNVKEYAESEGEAGRVLSMYFSKPKELFKEKKAEAAAAAAAAPNKKAEVDDTSKGPKKVSRYKIKEDEKRRQEAEKAEAAKYAELLDSRATPSRQWGNEEKRESAYERDQRLLREDRQRRESPPRTQPPATPARRTLRAYSAEFGAQRLGGRTGSLGSLSSFYDDKFSR</sequence>
<feature type="compositionally biased region" description="Basic and acidic residues" evidence="4">
    <location>
        <begin position="257"/>
        <end position="266"/>
    </location>
</feature>
<dbReference type="InterPro" id="IPR001288">
    <property type="entry name" value="Translation_initiation_fac_3"/>
</dbReference>
<feature type="region of interest" description="Disordered" evidence="4">
    <location>
        <begin position="251"/>
        <end position="381"/>
    </location>
</feature>
<keyword evidence="3" id="KW-0648">Protein biosynthesis</keyword>
<evidence type="ECO:0008006" key="7">
    <source>
        <dbReference type="Google" id="ProtNLM"/>
    </source>
</evidence>
<dbReference type="InterPro" id="IPR036788">
    <property type="entry name" value="T_IF-3_C_sf"/>
</dbReference>
<evidence type="ECO:0000313" key="5">
    <source>
        <dbReference type="EMBL" id="KAK8232260.1"/>
    </source>
</evidence>
<evidence type="ECO:0000313" key="6">
    <source>
        <dbReference type="Proteomes" id="UP001492380"/>
    </source>
</evidence>
<protein>
    <recommendedName>
        <fullName evidence="7">Translation initiation factor 3 N-terminal domain-containing protein</fullName>
    </recommendedName>
</protein>
<accession>A0ABR1YKW2</accession>
<gene>
    <name evidence="5" type="ORF">HDK90DRAFT_512208</name>
</gene>
<dbReference type="Proteomes" id="UP001492380">
    <property type="component" value="Unassembled WGS sequence"/>
</dbReference>
<comment type="similarity">
    <text evidence="1">Belongs to the IF-3 family.</text>
</comment>
<dbReference type="PANTHER" id="PTHR10938">
    <property type="entry name" value="TRANSLATION INITIATION FACTOR IF-3"/>
    <property type="match status" value="1"/>
</dbReference>
<reference evidence="5 6" key="1">
    <citation type="submission" date="2024-04" db="EMBL/GenBank/DDBJ databases">
        <title>Phyllosticta paracitricarpa is synonymous to the EU quarantine fungus P. citricarpa based on phylogenomic analyses.</title>
        <authorList>
            <consortium name="Lawrence Berkeley National Laboratory"/>
            <person name="Van Ingen-Buijs V.A."/>
            <person name="Van Westerhoven A.C."/>
            <person name="Haridas S."/>
            <person name="Skiadas P."/>
            <person name="Martin F."/>
            <person name="Groenewald J.Z."/>
            <person name="Crous P.W."/>
            <person name="Seidl M.F."/>
        </authorList>
    </citation>
    <scope>NUCLEOTIDE SEQUENCE [LARGE SCALE GENOMIC DNA]</scope>
    <source>
        <strain evidence="5 6">CBS 123374</strain>
    </source>
</reference>
<dbReference type="Gene3D" id="3.30.110.10">
    <property type="entry name" value="Translation initiation factor 3 (IF-3), C-terminal domain"/>
    <property type="match status" value="1"/>
</dbReference>
<keyword evidence="6" id="KW-1185">Reference proteome</keyword>
<evidence type="ECO:0000256" key="4">
    <source>
        <dbReference type="SAM" id="MobiDB-lite"/>
    </source>
</evidence>
<dbReference type="EMBL" id="JBBWRZ010000007">
    <property type="protein sequence ID" value="KAK8232260.1"/>
    <property type="molecule type" value="Genomic_DNA"/>
</dbReference>